<accession>A0A9X3AT85</accession>
<dbReference type="FunFam" id="1.10.150.20:FF:000003">
    <property type="entry name" value="DNA polymerase I"/>
    <property type="match status" value="1"/>
</dbReference>
<sequence>MHLLIVDAMNLIRRIYAAAADTELPLEATRSRCLSAIARNAEYAKVSHVAMVFEQKCQTWRHDLWPDYKLGRPPMPEALQQDLADMQRYFQQSGVFCLDLAGWEGDDVMATLASKAAFAGLQVTILSTDKGFCQLVNSRLSVRNHFDRFTWDELMVEQKFGLKPQQLADFWALTGDSTNHLPGVPGIGPKTAGHLLDQFGSLDVLLVQREQCDTRVRNALSEHWPTALLTRVLARLRTDVPLGFNLHDLRWQSGR</sequence>
<dbReference type="Proteomes" id="UP001147830">
    <property type="component" value="Unassembled WGS sequence"/>
</dbReference>
<dbReference type="GO" id="GO:0003677">
    <property type="term" value="F:DNA binding"/>
    <property type="evidence" value="ECO:0007669"/>
    <property type="project" value="UniProtKB-KW"/>
</dbReference>
<gene>
    <name evidence="5" type="primary">xni</name>
    <name evidence="5" type="ORF">NYR02_12535</name>
</gene>
<dbReference type="SUPFAM" id="SSF47807">
    <property type="entry name" value="5' to 3' exonuclease, C-terminal subdomain"/>
    <property type="match status" value="1"/>
</dbReference>
<dbReference type="GO" id="GO:0008409">
    <property type="term" value="F:5'-3' exonuclease activity"/>
    <property type="evidence" value="ECO:0007669"/>
    <property type="project" value="InterPro"/>
</dbReference>
<organism evidence="5 6">
    <name type="scientific">Thalassolituus pacificus</name>
    <dbReference type="NCBI Taxonomy" id="2975440"/>
    <lineage>
        <taxon>Bacteria</taxon>
        <taxon>Pseudomonadati</taxon>
        <taxon>Pseudomonadota</taxon>
        <taxon>Gammaproteobacteria</taxon>
        <taxon>Oceanospirillales</taxon>
        <taxon>Oceanospirillaceae</taxon>
        <taxon>Thalassolituus</taxon>
    </lineage>
</organism>
<keyword evidence="6" id="KW-1185">Reference proteome</keyword>
<dbReference type="Pfam" id="PF01367">
    <property type="entry name" value="5_3_exonuc"/>
    <property type="match status" value="1"/>
</dbReference>
<evidence type="ECO:0000259" key="4">
    <source>
        <dbReference type="SMART" id="SM00475"/>
    </source>
</evidence>
<dbReference type="GO" id="GO:0033567">
    <property type="term" value="P:DNA replication, Okazaki fragment processing"/>
    <property type="evidence" value="ECO:0007669"/>
    <property type="project" value="InterPro"/>
</dbReference>
<dbReference type="EMBL" id="JAOANI010000019">
    <property type="protein sequence ID" value="MCT7359838.1"/>
    <property type="molecule type" value="Genomic_DNA"/>
</dbReference>
<dbReference type="InterPro" id="IPR020046">
    <property type="entry name" value="5-3_exonucl_a-hlix_arch_N"/>
</dbReference>
<dbReference type="InterPro" id="IPR020045">
    <property type="entry name" value="DNA_polI_H3TH"/>
</dbReference>
<dbReference type="Pfam" id="PF02739">
    <property type="entry name" value="5_3_exonuc_N"/>
    <property type="match status" value="1"/>
</dbReference>
<keyword evidence="2 5" id="KW-0378">Hydrolase</keyword>
<dbReference type="Gene3D" id="1.10.150.20">
    <property type="entry name" value="5' to 3' exonuclease, C-terminal subdomain"/>
    <property type="match status" value="1"/>
</dbReference>
<proteinExistence type="predicted"/>
<comment type="caution">
    <text evidence="5">The sequence shown here is derived from an EMBL/GenBank/DDBJ whole genome shotgun (WGS) entry which is preliminary data.</text>
</comment>
<keyword evidence="5" id="KW-0255">Endonuclease</keyword>
<dbReference type="EC" id="3.1.-.-" evidence="5"/>
<evidence type="ECO:0000313" key="6">
    <source>
        <dbReference type="Proteomes" id="UP001147830"/>
    </source>
</evidence>
<dbReference type="InterPro" id="IPR002421">
    <property type="entry name" value="5-3_exonuclease"/>
</dbReference>
<dbReference type="SMART" id="SM00475">
    <property type="entry name" value="53EXOc"/>
    <property type="match status" value="1"/>
</dbReference>
<protein>
    <submittedName>
        <fullName evidence="5">Flap endonuclease Xni</fullName>
        <ecNumber evidence="5">3.1.-.-</ecNumber>
    </submittedName>
</protein>
<dbReference type="InterPro" id="IPR036279">
    <property type="entry name" value="5-3_exonuclease_C_sf"/>
</dbReference>
<dbReference type="PANTHER" id="PTHR42646:SF2">
    <property type="entry name" value="5'-3' EXONUCLEASE FAMILY PROTEIN"/>
    <property type="match status" value="1"/>
</dbReference>
<dbReference type="PANTHER" id="PTHR42646">
    <property type="entry name" value="FLAP ENDONUCLEASE XNI"/>
    <property type="match status" value="1"/>
</dbReference>
<dbReference type="InterPro" id="IPR008918">
    <property type="entry name" value="HhH2"/>
</dbReference>
<keyword evidence="1" id="KW-0540">Nuclease</keyword>
<dbReference type="AlphaFoldDB" id="A0A9X3AT85"/>
<dbReference type="InterPro" id="IPR038969">
    <property type="entry name" value="FEN"/>
</dbReference>
<dbReference type="CDD" id="cd09898">
    <property type="entry name" value="H3TH_53EXO"/>
    <property type="match status" value="1"/>
</dbReference>
<dbReference type="NCBIfam" id="NF007017">
    <property type="entry name" value="PRK09482.1"/>
    <property type="match status" value="1"/>
</dbReference>
<evidence type="ECO:0000256" key="3">
    <source>
        <dbReference type="ARBA" id="ARBA00023125"/>
    </source>
</evidence>
<dbReference type="SUPFAM" id="SSF88723">
    <property type="entry name" value="PIN domain-like"/>
    <property type="match status" value="1"/>
</dbReference>
<dbReference type="SMART" id="SM00279">
    <property type="entry name" value="HhH2"/>
    <property type="match status" value="1"/>
</dbReference>
<evidence type="ECO:0000313" key="5">
    <source>
        <dbReference type="EMBL" id="MCT7359838.1"/>
    </source>
</evidence>
<evidence type="ECO:0000256" key="1">
    <source>
        <dbReference type="ARBA" id="ARBA00022722"/>
    </source>
</evidence>
<dbReference type="InterPro" id="IPR029060">
    <property type="entry name" value="PIN-like_dom_sf"/>
</dbReference>
<dbReference type="CDD" id="cd09859">
    <property type="entry name" value="PIN_53EXO"/>
    <property type="match status" value="1"/>
</dbReference>
<feature type="domain" description="5'-3' exonuclease" evidence="4">
    <location>
        <begin position="1"/>
        <end position="252"/>
    </location>
</feature>
<dbReference type="GO" id="GO:0017108">
    <property type="term" value="F:5'-flap endonuclease activity"/>
    <property type="evidence" value="ECO:0007669"/>
    <property type="project" value="InterPro"/>
</dbReference>
<dbReference type="RefSeq" id="WP_260976693.1">
    <property type="nucleotide sequence ID" value="NZ_JAOANI010000019.1"/>
</dbReference>
<name>A0A9X3AT85_9GAMM</name>
<reference evidence="5" key="1">
    <citation type="journal article" date="2022" name="Front. Microbiol.">
        <title>Genome-based taxonomic rearrangement of Oceanobacter-related bacteria including the description of Thalassolituus hydrocarbonoclasticus sp. nov. and Thalassolituus pacificus sp. nov. and emended description of the genus Thalassolituus.</title>
        <authorList>
            <person name="Dong C."/>
            <person name="Wei L."/>
            <person name="Wang J."/>
            <person name="Lai Q."/>
            <person name="Huang Z."/>
            <person name="Shao Z."/>
        </authorList>
    </citation>
    <scope>NUCLEOTIDE SEQUENCE</scope>
    <source>
        <strain evidence="5">59MF3M-4</strain>
    </source>
</reference>
<evidence type="ECO:0000256" key="2">
    <source>
        <dbReference type="ARBA" id="ARBA00022801"/>
    </source>
</evidence>
<dbReference type="Gene3D" id="3.40.50.1010">
    <property type="entry name" value="5'-nuclease"/>
    <property type="match status" value="1"/>
</dbReference>
<keyword evidence="3" id="KW-0238">DNA-binding</keyword>
<reference evidence="5" key="2">
    <citation type="submission" date="2022-08" db="EMBL/GenBank/DDBJ databases">
        <authorList>
            <person name="Dong C."/>
        </authorList>
    </citation>
    <scope>NUCLEOTIDE SEQUENCE</scope>
    <source>
        <strain evidence="5">59MF3M-4</strain>
    </source>
</reference>